<evidence type="ECO:0000256" key="2">
    <source>
        <dbReference type="ARBA" id="ARBA00022692"/>
    </source>
</evidence>
<protein>
    <recommendedName>
        <fullName evidence="9">G-protein coupled receptors family 1 profile domain-containing protein</fullName>
    </recommendedName>
</protein>
<evidence type="ECO:0000256" key="8">
    <source>
        <dbReference type="SAM" id="Phobius"/>
    </source>
</evidence>
<dbReference type="PANTHER" id="PTHR24240">
    <property type="entry name" value="OPSIN"/>
    <property type="match status" value="1"/>
</dbReference>
<feature type="transmembrane region" description="Helical" evidence="8">
    <location>
        <begin position="12"/>
        <end position="37"/>
    </location>
</feature>
<keyword evidence="4" id="KW-0297">G-protein coupled receptor</keyword>
<keyword evidence="3 8" id="KW-1133">Transmembrane helix</keyword>
<dbReference type="SUPFAM" id="SSF81321">
    <property type="entry name" value="Family A G protein-coupled receptor-like"/>
    <property type="match status" value="1"/>
</dbReference>
<accession>A0ABD2PYJ8</accession>
<dbReference type="PRINTS" id="PR00237">
    <property type="entry name" value="GPCRRHODOPSN"/>
</dbReference>
<dbReference type="Pfam" id="PF00001">
    <property type="entry name" value="7tm_1"/>
    <property type="match status" value="1"/>
</dbReference>
<feature type="transmembrane region" description="Helical" evidence="8">
    <location>
        <begin position="207"/>
        <end position="234"/>
    </location>
</feature>
<dbReference type="InterPro" id="IPR017452">
    <property type="entry name" value="GPCR_Rhodpsn_7TM"/>
</dbReference>
<dbReference type="EMBL" id="JBJKFK010001673">
    <property type="protein sequence ID" value="KAL3312500.1"/>
    <property type="molecule type" value="Genomic_DNA"/>
</dbReference>
<feature type="transmembrane region" description="Helical" evidence="8">
    <location>
        <begin position="49"/>
        <end position="71"/>
    </location>
</feature>
<reference evidence="10 11" key="1">
    <citation type="submission" date="2024-11" db="EMBL/GenBank/DDBJ databases">
        <title>Adaptive evolution of stress response genes in parasites aligns with host niche diversity.</title>
        <authorList>
            <person name="Hahn C."/>
            <person name="Resl P."/>
        </authorList>
    </citation>
    <scope>NUCLEOTIDE SEQUENCE [LARGE SCALE GENOMIC DNA]</scope>
    <source>
        <strain evidence="10">EGGRZ-B1_66</strain>
        <tissue evidence="10">Body</tissue>
    </source>
</reference>
<evidence type="ECO:0000313" key="11">
    <source>
        <dbReference type="Proteomes" id="UP001626550"/>
    </source>
</evidence>
<keyword evidence="6" id="KW-0675">Receptor</keyword>
<comment type="subcellular location">
    <subcellularLocation>
        <location evidence="1">Membrane</location>
        <topology evidence="1">Multi-pass membrane protein</topology>
    </subcellularLocation>
</comment>
<dbReference type="CDD" id="cd00637">
    <property type="entry name" value="7tm_classA_rhodopsin-like"/>
    <property type="match status" value="1"/>
</dbReference>
<dbReference type="AlphaFoldDB" id="A0ABD2PYJ8"/>
<keyword evidence="11" id="KW-1185">Reference proteome</keyword>
<evidence type="ECO:0000256" key="7">
    <source>
        <dbReference type="ARBA" id="ARBA00023224"/>
    </source>
</evidence>
<dbReference type="Gene3D" id="1.20.1070.10">
    <property type="entry name" value="Rhodopsin 7-helix transmembrane proteins"/>
    <property type="match status" value="1"/>
</dbReference>
<organism evidence="10 11">
    <name type="scientific">Cichlidogyrus casuarinus</name>
    <dbReference type="NCBI Taxonomy" id="1844966"/>
    <lineage>
        <taxon>Eukaryota</taxon>
        <taxon>Metazoa</taxon>
        <taxon>Spiralia</taxon>
        <taxon>Lophotrochozoa</taxon>
        <taxon>Platyhelminthes</taxon>
        <taxon>Monogenea</taxon>
        <taxon>Monopisthocotylea</taxon>
        <taxon>Dactylogyridea</taxon>
        <taxon>Ancyrocephalidae</taxon>
        <taxon>Cichlidogyrus</taxon>
    </lineage>
</organism>
<dbReference type="GO" id="GO:0004930">
    <property type="term" value="F:G protein-coupled receptor activity"/>
    <property type="evidence" value="ECO:0007669"/>
    <property type="project" value="UniProtKB-KW"/>
</dbReference>
<proteinExistence type="predicted"/>
<evidence type="ECO:0000259" key="9">
    <source>
        <dbReference type="PROSITE" id="PS50262"/>
    </source>
</evidence>
<dbReference type="InterPro" id="IPR000276">
    <property type="entry name" value="GPCR_Rhodpsn"/>
</dbReference>
<feature type="transmembrane region" description="Helical" evidence="8">
    <location>
        <begin position="123"/>
        <end position="146"/>
    </location>
</feature>
<feature type="domain" description="G-protein coupled receptors family 1 profile" evidence="9">
    <location>
        <begin position="29"/>
        <end position="236"/>
    </location>
</feature>
<evidence type="ECO:0000256" key="5">
    <source>
        <dbReference type="ARBA" id="ARBA00023136"/>
    </source>
</evidence>
<evidence type="ECO:0000313" key="10">
    <source>
        <dbReference type="EMBL" id="KAL3312500.1"/>
    </source>
</evidence>
<evidence type="ECO:0000256" key="4">
    <source>
        <dbReference type="ARBA" id="ARBA00023040"/>
    </source>
</evidence>
<evidence type="ECO:0000256" key="3">
    <source>
        <dbReference type="ARBA" id="ARBA00022989"/>
    </source>
</evidence>
<sequence length="308" mass="35212">MLESRKQVEQQAGIVSTIVLATISVLGILGNCVVIAVYRNKARKITEKLIVGLACVDLVVCLIDIPMTIILDVWGVATVDAGCRIFGAFKGFIILLSPEVLVLIAMERFAHIFYHVPGRNFRLIYNITQLLMLLINVCSSVLMTLFTGTQKLNIDLRSRFMQKMMHVLWSPQTLRNYTHTHELRYERRISSSCTLDSSYLPRWAYHYYHVVICGILLLIMAMLIFFYSSILGFVRRQHIKMCHKYGAFYKESNQDIKFSLGSPEIKLHALVKTSSQPDIKKTIIFEGIKSTMDDMGFRLGLPFPFLMT</sequence>
<name>A0ABD2PYJ8_9PLAT</name>
<keyword evidence="5 8" id="KW-0472">Membrane</keyword>
<dbReference type="GO" id="GO:0016020">
    <property type="term" value="C:membrane"/>
    <property type="evidence" value="ECO:0007669"/>
    <property type="project" value="UniProtKB-SubCell"/>
</dbReference>
<keyword evidence="7" id="KW-0807">Transducer</keyword>
<dbReference type="InterPro" id="IPR050125">
    <property type="entry name" value="GPCR_opsins"/>
</dbReference>
<gene>
    <name evidence="10" type="ORF">Ciccas_008908</name>
</gene>
<evidence type="ECO:0000256" key="6">
    <source>
        <dbReference type="ARBA" id="ARBA00023170"/>
    </source>
</evidence>
<comment type="caution">
    <text evidence="10">The sequence shown here is derived from an EMBL/GenBank/DDBJ whole genome shotgun (WGS) entry which is preliminary data.</text>
</comment>
<dbReference type="Proteomes" id="UP001626550">
    <property type="component" value="Unassembled WGS sequence"/>
</dbReference>
<dbReference type="PROSITE" id="PS50262">
    <property type="entry name" value="G_PROTEIN_RECEP_F1_2"/>
    <property type="match status" value="1"/>
</dbReference>
<evidence type="ECO:0000256" key="1">
    <source>
        <dbReference type="ARBA" id="ARBA00004141"/>
    </source>
</evidence>
<keyword evidence="2 8" id="KW-0812">Transmembrane</keyword>
<feature type="transmembrane region" description="Helical" evidence="8">
    <location>
        <begin position="91"/>
        <end position="111"/>
    </location>
</feature>